<proteinExistence type="predicted"/>
<protein>
    <submittedName>
        <fullName evidence="1">Uncharacterized protein</fullName>
    </submittedName>
</protein>
<evidence type="ECO:0000313" key="1">
    <source>
        <dbReference type="EMBL" id="ONM15573.1"/>
    </source>
</evidence>
<reference evidence="1" key="1">
    <citation type="submission" date="2015-12" db="EMBL/GenBank/DDBJ databases">
        <title>Update maize B73 reference genome by single molecule sequencing technologies.</title>
        <authorList>
            <consortium name="Maize Genome Sequencing Project"/>
            <person name="Ware D."/>
        </authorList>
    </citation>
    <scope>NUCLEOTIDE SEQUENCE [LARGE SCALE GENOMIC DNA]</scope>
    <source>
        <tissue evidence="1">Seedling</tissue>
    </source>
</reference>
<sequence length="59" mass="6810">MRKLVKGLARPEPRWLRAMEDTSDISSHDGKIKGCLFGIIICPDYIVQQLEHPLRRSSF</sequence>
<organism evidence="1">
    <name type="scientific">Zea mays</name>
    <name type="common">Maize</name>
    <dbReference type="NCBI Taxonomy" id="4577"/>
    <lineage>
        <taxon>Eukaryota</taxon>
        <taxon>Viridiplantae</taxon>
        <taxon>Streptophyta</taxon>
        <taxon>Embryophyta</taxon>
        <taxon>Tracheophyta</taxon>
        <taxon>Spermatophyta</taxon>
        <taxon>Magnoliopsida</taxon>
        <taxon>Liliopsida</taxon>
        <taxon>Poales</taxon>
        <taxon>Poaceae</taxon>
        <taxon>PACMAD clade</taxon>
        <taxon>Panicoideae</taxon>
        <taxon>Andropogonodae</taxon>
        <taxon>Andropogoneae</taxon>
        <taxon>Tripsacinae</taxon>
        <taxon>Zea</taxon>
    </lineage>
</organism>
<dbReference type="EMBL" id="CM007648">
    <property type="protein sequence ID" value="ONM15573.1"/>
    <property type="molecule type" value="Genomic_DNA"/>
</dbReference>
<dbReference type="AlphaFoldDB" id="A0A1D6E4Z8"/>
<name>A0A1D6E4Z8_MAIZE</name>
<accession>A0A1D6E4Z8</accession>
<gene>
    <name evidence="1" type="ORF">ZEAMMB73_Zm00001d002879</name>
</gene>